<dbReference type="Proteomes" id="UP000179769">
    <property type="component" value="Unassembled WGS sequence"/>
</dbReference>
<name>A0A1S1R8U7_9ACTN</name>
<proteinExistence type="predicted"/>
<dbReference type="RefSeq" id="WP_071060180.1">
    <property type="nucleotide sequence ID" value="NZ_MAXA01000047.1"/>
</dbReference>
<protein>
    <submittedName>
        <fullName evidence="1">Uncharacterized protein</fullName>
    </submittedName>
</protein>
<comment type="caution">
    <text evidence="1">The sequence shown here is derived from an EMBL/GenBank/DDBJ whole genome shotgun (WGS) entry which is preliminary data.</text>
</comment>
<gene>
    <name evidence="1" type="ORF">BBK14_11090</name>
</gene>
<accession>A0A1S1R8U7</accession>
<sequence>MTDPRRIAEIVARELQNTDHEDIGNIITGSLGNVVEFTIYPRDRFGVLQTEDPIVVHAVLRHGPFEATGGSA</sequence>
<keyword evidence="2" id="KW-1185">Reference proteome</keyword>
<reference evidence="2" key="1">
    <citation type="submission" date="2016-07" db="EMBL/GenBank/DDBJ databases">
        <title>Frankia sp. NRRL B-16219 Genome sequencing.</title>
        <authorList>
            <person name="Ghodhbane-Gtari F."/>
            <person name="Swanson E."/>
            <person name="Gueddou A."/>
            <person name="Louati M."/>
            <person name="Nouioui I."/>
            <person name="Hezbri K."/>
            <person name="Abebe-Akele F."/>
            <person name="Simpson S."/>
            <person name="Morris K."/>
            <person name="Thomas K."/>
            <person name="Gtari M."/>
            <person name="Tisa L.S."/>
        </authorList>
    </citation>
    <scope>NUCLEOTIDE SEQUENCE [LARGE SCALE GENOMIC DNA]</scope>
    <source>
        <strain evidence="2">NRRL B-16219</strain>
    </source>
</reference>
<evidence type="ECO:0000313" key="1">
    <source>
        <dbReference type="EMBL" id="OHV42159.1"/>
    </source>
</evidence>
<evidence type="ECO:0000313" key="2">
    <source>
        <dbReference type="Proteomes" id="UP000179769"/>
    </source>
</evidence>
<organism evidence="1 2">
    <name type="scientific">Parafrankia soli</name>
    <dbReference type="NCBI Taxonomy" id="2599596"/>
    <lineage>
        <taxon>Bacteria</taxon>
        <taxon>Bacillati</taxon>
        <taxon>Actinomycetota</taxon>
        <taxon>Actinomycetes</taxon>
        <taxon>Frankiales</taxon>
        <taxon>Frankiaceae</taxon>
        <taxon>Parafrankia</taxon>
    </lineage>
</organism>
<dbReference type="EMBL" id="MAXA01000047">
    <property type="protein sequence ID" value="OHV42159.1"/>
    <property type="molecule type" value="Genomic_DNA"/>
</dbReference>
<dbReference type="AlphaFoldDB" id="A0A1S1R8U7"/>